<dbReference type="Proteomes" id="UP000824469">
    <property type="component" value="Unassembled WGS sequence"/>
</dbReference>
<keyword evidence="2" id="KW-1185">Reference proteome</keyword>
<gene>
    <name evidence="1" type="ORF">KI387_021318</name>
</gene>
<feature type="non-terminal residue" evidence="1">
    <location>
        <position position="96"/>
    </location>
</feature>
<evidence type="ECO:0000313" key="1">
    <source>
        <dbReference type="EMBL" id="KAH9319549.1"/>
    </source>
</evidence>
<dbReference type="OMA" id="CIREVWT"/>
<name>A0AA38LCB2_TAXCH</name>
<dbReference type="Pfam" id="PF05623">
    <property type="entry name" value="DUF789"/>
    <property type="match status" value="1"/>
</dbReference>
<dbReference type="InterPro" id="IPR008507">
    <property type="entry name" value="DUF789"/>
</dbReference>
<comment type="caution">
    <text evidence="1">The sequence shown here is derived from an EMBL/GenBank/DDBJ whole genome shotgun (WGS) entry which is preliminary data.</text>
</comment>
<dbReference type="PANTHER" id="PTHR31343:SF29">
    <property type="entry name" value="DUF789 DOMAIN-CONTAINING PROTEIN"/>
    <property type="match status" value="1"/>
</dbReference>
<dbReference type="PANTHER" id="PTHR31343">
    <property type="entry name" value="T15D22.8"/>
    <property type="match status" value="1"/>
</dbReference>
<organism evidence="1 2">
    <name type="scientific">Taxus chinensis</name>
    <name type="common">Chinese yew</name>
    <name type="synonym">Taxus wallichiana var. chinensis</name>
    <dbReference type="NCBI Taxonomy" id="29808"/>
    <lineage>
        <taxon>Eukaryota</taxon>
        <taxon>Viridiplantae</taxon>
        <taxon>Streptophyta</taxon>
        <taxon>Embryophyta</taxon>
        <taxon>Tracheophyta</taxon>
        <taxon>Spermatophyta</taxon>
        <taxon>Pinopsida</taxon>
        <taxon>Pinidae</taxon>
        <taxon>Conifers II</taxon>
        <taxon>Cupressales</taxon>
        <taxon>Taxaceae</taxon>
        <taxon>Taxus</taxon>
    </lineage>
</organism>
<dbReference type="AlphaFoldDB" id="A0AA38LCB2"/>
<feature type="non-terminal residue" evidence="1">
    <location>
        <position position="1"/>
    </location>
</feature>
<dbReference type="EMBL" id="JAHRHJ020000004">
    <property type="protein sequence ID" value="KAH9319549.1"/>
    <property type="molecule type" value="Genomic_DNA"/>
</dbReference>
<proteinExistence type="predicted"/>
<evidence type="ECO:0000313" key="2">
    <source>
        <dbReference type="Proteomes" id="UP000824469"/>
    </source>
</evidence>
<sequence length="96" mass="10353">INDFARGYPQLMSLRSVDLSPASRMAVAWYPIYHIPSGRTIKDLSACFLTYHTLSLSFQDGVAGGGILILEGVELSFTGDVKGEPGGDNGLVIFFL</sequence>
<protein>
    <submittedName>
        <fullName evidence="1">Uncharacterized protein</fullName>
    </submittedName>
</protein>
<reference evidence="1 2" key="1">
    <citation type="journal article" date="2021" name="Nat. Plants">
        <title>The Taxus genome provides insights into paclitaxel biosynthesis.</title>
        <authorList>
            <person name="Xiong X."/>
            <person name="Gou J."/>
            <person name="Liao Q."/>
            <person name="Li Y."/>
            <person name="Zhou Q."/>
            <person name="Bi G."/>
            <person name="Li C."/>
            <person name="Du R."/>
            <person name="Wang X."/>
            <person name="Sun T."/>
            <person name="Guo L."/>
            <person name="Liang H."/>
            <person name="Lu P."/>
            <person name="Wu Y."/>
            <person name="Zhang Z."/>
            <person name="Ro D.K."/>
            <person name="Shang Y."/>
            <person name="Huang S."/>
            <person name="Yan J."/>
        </authorList>
    </citation>
    <scope>NUCLEOTIDE SEQUENCE [LARGE SCALE GENOMIC DNA]</scope>
    <source>
        <strain evidence="1">Ta-2019</strain>
    </source>
</reference>
<accession>A0AA38LCB2</accession>